<feature type="transmembrane region" description="Helical" evidence="1">
    <location>
        <begin position="34"/>
        <end position="55"/>
    </location>
</feature>
<name>A0A146K3M4_9EUKA</name>
<proteinExistence type="predicted"/>
<feature type="transmembrane region" description="Helical" evidence="1">
    <location>
        <begin position="274"/>
        <end position="296"/>
    </location>
</feature>
<keyword evidence="1" id="KW-0472">Membrane</keyword>
<accession>A0A146K3M4</accession>
<feature type="transmembrane region" description="Helical" evidence="1">
    <location>
        <begin position="1367"/>
        <end position="1385"/>
    </location>
</feature>
<protein>
    <recommendedName>
        <fullName evidence="3">ABC transporter family protein</fullName>
    </recommendedName>
</protein>
<dbReference type="Gene3D" id="3.40.50.300">
    <property type="entry name" value="P-loop containing nucleotide triphosphate hydrolases"/>
    <property type="match status" value="1"/>
</dbReference>
<feature type="transmembrane region" description="Helical" evidence="1">
    <location>
        <begin position="222"/>
        <end position="245"/>
    </location>
</feature>
<feature type="transmembrane region" description="Helical" evidence="1">
    <location>
        <begin position="336"/>
        <end position="355"/>
    </location>
</feature>
<keyword evidence="1" id="KW-1133">Transmembrane helix</keyword>
<feature type="transmembrane region" description="Helical" evidence="1">
    <location>
        <begin position="804"/>
        <end position="829"/>
    </location>
</feature>
<reference evidence="2" key="1">
    <citation type="submission" date="2015-07" db="EMBL/GenBank/DDBJ databases">
        <title>Adaptation to a free-living lifestyle via gene acquisitions in the diplomonad Trepomonas sp. PC1.</title>
        <authorList>
            <person name="Xu F."/>
            <person name="Jerlstrom-Hultqvist J."/>
            <person name="Kolisko M."/>
            <person name="Simpson A.G.B."/>
            <person name="Roger A.J."/>
            <person name="Svard S.G."/>
            <person name="Andersson J.O."/>
        </authorList>
    </citation>
    <scope>NUCLEOTIDE SEQUENCE</scope>
    <source>
        <strain evidence="2">PC1</strain>
    </source>
</reference>
<organism evidence="2">
    <name type="scientific">Trepomonas sp. PC1</name>
    <dbReference type="NCBI Taxonomy" id="1076344"/>
    <lineage>
        <taxon>Eukaryota</taxon>
        <taxon>Metamonada</taxon>
        <taxon>Diplomonadida</taxon>
        <taxon>Hexamitidae</taxon>
        <taxon>Hexamitinae</taxon>
        <taxon>Trepomonas</taxon>
    </lineage>
</organism>
<keyword evidence="1" id="KW-0812">Transmembrane</keyword>
<feature type="non-terminal residue" evidence="2">
    <location>
        <position position="1"/>
    </location>
</feature>
<feature type="transmembrane region" description="Helical" evidence="1">
    <location>
        <begin position="367"/>
        <end position="388"/>
    </location>
</feature>
<evidence type="ECO:0008006" key="3">
    <source>
        <dbReference type="Google" id="ProtNLM"/>
    </source>
</evidence>
<dbReference type="EMBL" id="GDID01006122">
    <property type="protein sequence ID" value="JAP90484.1"/>
    <property type="molecule type" value="Transcribed_RNA"/>
</dbReference>
<evidence type="ECO:0000313" key="2">
    <source>
        <dbReference type="EMBL" id="JAP90484.1"/>
    </source>
</evidence>
<evidence type="ECO:0000256" key="1">
    <source>
        <dbReference type="SAM" id="Phobius"/>
    </source>
</evidence>
<feature type="transmembrane region" description="Helical" evidence="1">
    <location>
        <begin position="308"/>
        <end position="330"/>
    </location>
</feature>
<gene>
    <name evidence="2" type="ORF">TPC1_30021</name>
</gene>
<feature type="transmembrane region" description="Helical" evidence="1">
    <location>
        <begin position="1306"/>
        <end position="1325"/>
    </location>
</feature>
<sequence length="1419" mass="163404">IFFVDSITPLMRNRKMMILTVARGLFINQSGAKWLSISQLMITLGIVIAMITASFQKPQLVSFNQPIIDPLKQQLISCAVLSASNCTDFGFVSNSNTTDQIILDVIQALDFSVVENYTSESKMQKAQPLFGLRFSSSYSDDFLKKLNVYIYFNYKLLSSEMVCLYDQLGRDQQYQIGSKKYCSSNNQPLIFQTTIQHILAKTHGKYYHPLFKSVPYTQKIDSIISTVTAVSLSVLVLSQFAVSYLDIAIDKQSGFLASYRLAGSSDIQYFGFKLFYRLAVFLLQALLIMVTAYAGNITQFVGMHPAELGIQFFAIGLYSTVFGFLVASLWKVRFSSSVFCFVFCWIVFQTGVFMFTDEFQVAYYGQLICWLQYLFLPFQMLLGMNFVLVNQNVWQFVMDKELMIYTLQQVKRLDFEQWLQPVTNDIHSHPAPVVLTSLIIVEALLIFALAWWLEMRIPVYGSTGSMQRKLPKHLNTIGQMQMQLQSKKTSKPDTRKPLTEEQAFKCTQEAATDQTGLLTMEVNTREHAFICHHIHSTQFKMPQGYDDTSTNTLIDDFSCAVKEGEVVRVSGYPNVLRVISGLSKLDDRGYQLFQSSKEDKELINQMWIYGTNVRDNFQYFRQLTSNIGFQLTLRPTSVSARKYLEMMAHLKQVPTFDQDPAIRNVLEWSQLSSFEKTKVCKLTEDQQFLLLCAGQMLNKNTQILFIDNIWDQISSTAKQVLIQMIFDFKNSCGKQPILHGTADQIRVKRMKTKELTILYESEQEIHLSDTQRLIHREKPREIKEILLSDLEEEQMQNMKKMHCFWWNWIYILIITAVLAVSTVLLNFALPSFQKNQLNQYDVADILNIFSASEEISNQYSDQLDNWQRMTSKHLGIYFSILTDDNVLTRMHRYSSQFAQAKVQVFDKEQTMGDVQKNLRPTKPFSTGSFRTNQLNVTLTNNKSIILKQKEFNYAQQNGVTDHFFNSINQLWDSGEWDAKLADFKSVEQTEMKNFFAGRIAYSHSQYKYFDNPKLHYPTALLSTDPFESQFQIQLENGYLKYFKDSDLELQWQQLFKTRSQNVTKIATNDYKKLFEVVSDLTDRIDNGYISVDNEDSKALHAKAAQESKYDDILTPLICSFLGVYTNDNPQYYGYQTEVEYVPSESYKYIESVIGQLNQSKIDAFKKMVKLKQNISMGPTKVPSILGLTDFELTQSQILSPLSDLNSRLFKAFESKYGNDINFYQQRFNVTNHLLSQVTERVKSNTLVLTVMCSVSALFIKLPKMKPSGSYVKLLKQISYMLVQAFVYTTMITLVLMDQLKKSGLQLINLIVATTLLVTSLAALMWKTKSTYFIYFVSGLGFLLFESDVVNYILPLNSIYQTVVDDSYYIYLQIVFWSAVDVVIFLRKSLIKSTQIPKQTSTPSTELPLVQAPKRQMTFI</sequence>
<feature type="transmembrane region" description="Helical" evidence="1">
    <location>
        <begin position="1332"/>
        <end position="1355"/>
    </location>
</feature>
<feature type="transmembrane region" description="Helical" evidence="1">
    <location>
        <begin position="433"/>
        <end position="453"/>
    </location>
</feature>
<dbReference type="InterPro" id="IPR027417">
    <property type="entry name" value="P-loop_NTPase"/>
</dbReference>